<feature type="repeat" description="RPEL" evidence="4">
    <location>
        <begin position="417"/>
        <end position="442"/>
    </location>
</feature>
<dbReference type="PROSITE" id="PS51073">
    <property type="entry name" value="RPEL"/>
    <property type="match status" value="3"/>
</dbReference>
<feature type="repeat" description="RPEL" evidence="4">
    <location>
        <begin position="493"/>
        <end position="518"/>
    </location>
</feature>
<feature type="compositionally biased region" description="Basic and acidic residues" evidence="5">
    <location>
        <begin position="472"/>
        <end position="489"/>
    </location>
</feature>
<dbReference type="InterPro" id="IPR004018">
    <property type="entry name" value="RPEL_repeat"/>
</dbReference>
<accession>A0A026W223</accession>
<proteinExistence type="inferred from homology"/>
<feature type="repeat" description="RPEL" evidence="4">
    <location>
        <begin position="455"/>
        <end position="480"/>
    </location>
</feature>
<evidence type="ECO:0000256" key="2">
    <source>
        <dbReference type="ARBA" id="ARBA00022737"/>
    </source>
</evidence>
<dbReference type="EMBL" id="KK107485">
    <property type="protein sequence ID" value="EZA50120.1"/>
    <property type="molecule type" value="Genomic_DNA"/>
</dbReference>
<dbReference type="GO" id="GO:0003779">
    <property type="term" value="F:actin binding"/>
    <property type="evidence" value="ECO:0007669"/>
    <property type="project" value="UniProtKB-KW"/>
</dbReference>
<protein>
    <submittedName>
        <fullName evidence="6">Phosphatase and actin regulator</fullName>
    </submittedName>
</protein>
<name>A0A026W223_OOCBI</name>
<dbReference type="Pfam" id="PF02755">
    <property type="entry name" value="RPEL"/>
    <property type="match status" value="3"/>
</dbReference>
<dbReference type="Proteomes" id="UP000053097">
    <property type="component" value="Unassembled WGS sequence"/>
</dbReference>
<dbReference type="Gene3D" id="6.10.140.2130">
    <property type="match status" value="1"/>
</dbReference>
<evidence type="ECO:0000256" key="1">
    <source>
        <dbReference type="ARBA" id="ARBA00009795"/>
    </source>
</evidence>
<gene>
    <name evidence="6" type="ORF">X777_11563</name>
</gene>
<evidence type="ECO:0000313" key="7">
    <source>
        <dbReference type="Proteomes" id="UP000053097"/>
    </source>
</evidence>
<evidence type="ECO:0000313" key="6">
    <source>
        <dbReference type="EMBL" id="EZA50120.1"/>
    </source>
</evidence>
<dbReference type="OMA" id="DFITICC"/>
<sequence>MSGVGFLAAVKTFTPGGRRRRRCEKQQKVLELPPGYGMQPDVVPSWDAAPPITPPAAFLPPGYKKGFPGELVAAQPKKEKTEQSANGAISPSGGEPQAANLGSATTGPAAPVTGPVPDHGDQQKPNRPNTLDARVVARRLILFDMDKGVLDQSADNQQVIERCYPLPSQNTTLMLSELPEPPIPLSEIGPIPPPPMFSSPSPTLLTRQRQIPLSDCEDEVDEDDVDVEEEDDNMYVFRVSQPDPSIDTSRVEEIPAKEPKFHAVPLKSVGSGSGPGTPQNTPTQENRPLTLRQELHASFNSRPVRFGLALPCTLENKENARPYVIREDADGDSGDGQVLYRDDYDDEKMANTLSALFRPNSHPRADSDDTMLSIWTTSTLSIVRASIEPAEHAPSLRRSFSCSPIEGRLAAKIARKESLSLKLALRPDRQELINRNILQLQTDNERQETKEAIGAKLIRRLSMRPTQEELEERNILKKQSPAEEKKQKEEKKRYLLRKLSFRPTVEELKEKKIIRFNDYIEVTQAHDYDRRADKPWTRLTPKDKAAIRKELNEFKSSEMAVHEESRHLTRYPTLYEFIAKPFKLKTRRSICEEL</sequence>
<organism evidence="6 7">
    <name type="scientific">Ooceraea biroi</name>
    <name type="common">Clonal raider ant</name>
    <name type="synonym">Cerapachys biroi</name>
    <dbReference type="NCBI Taxonomy" id="2015173"/>
    <lineage>
        <taxon>Eukaryota</taxon>
        <taxon>Metazoa</taxon>
        <taxon>Ecdysozoa</taxon>
        <taxon>Arthropoda</taxon>
        <taxon>Hexapoda</taxon>
        <taxon>Insecta</taxon>
        <taxon>Pterygota</taxon>
        <taxon>Neoptera</taxon>
        <taxon>Endopterygota</taxon>
        <taxon>Hymenoptera</taxon>
        <taxon>Apocrita</taxon>
        <taxon>Aculeata</taxon>
        <taxon>Formicoidea</taxon>
        <taxon>Formicidae</taxon>
        <taxon>Dorylinae</taxon>
        <taxon>Ooceraea</taxon>
    </lineage>
</organism>
<keyword evidence="7" id="KW-1185">Reference proteome</keyword>
<dbReference type="GO" id="GO:0030036">
    <property type="term" value="P:actin cytoskeleton organization"/>
    <property type="evidence" value="ECO:0007669"/>
    <property type="project" value="TreeGrafter"/>
</dbReference>
<feature type="region of interest" description="Disordered" evidence="5">
    <location>
        <begin position="67"/>
        <end position="131"/>
    </location>
</feature>
<evidence type="ECO:0000256" key="4">
    <source>
        <dbReference type="PROSITE-ProRule" id="PRU00401"/>
    </source>
</evidence>
<dbReference type="PANTHER" id="PTHR12751:SF18">
    <property type="entry name" value="PHOSPHATASE AND ACTIN REGULATOR 1"/>
    <property type="match status" value="1"/>
</dbReference>
<evidence type="ECO:0000256" key="3">
    <source>
        <dbReference type="ARBA" id="ARBA00023203"/>
    </source>
</evidence>
<keyword evidence="2" id="KW-0677">Repeat</keyword>
<dbReference type="Gene3D" id="6.10.140.1750">
    <property type="match status" value="1"/>
</dbReference>
<feature type="region of interest" description="Disordered" evidence="5">
    <location>
        <begin position="469"/>
        <end position="489"/>
    </location>
</feature>
<dbReference type="PANTHER" id="PTHR12751">
    <property type="entry name" value="PHOSPHATASE AND ACTIN REGULATOR PHACTR"/>
    <property type="match status" value="1"/>
</dbReference>
<reference evidence="6 7" key="1">
    <citation type="journal article" date="2014" name="Curr. Biol.">
        <title>The genome of the clonal raider ant Cerapachys biroi.</title>
        <authorList>
            <person name="Oxley P.R."/>
            <person name="Ji L."/>
            <person name="Fetter-Pruneda I."/>
            <person name="McKenzie S.K."/>
            <person name="Li C."/>
            <person name="Hu H."/>
            <person name="Zhang G."/>
            <person name="Kronauer D.J."/>
        </authorList>
    </citation>
    <scope>NUCLEOTIDE SEQUENCE [LARGE SCALE GENOMIC DNA]</scope>
</reference>
<dbReference type="SMART" id="SM00707">
    <property type="entry name" value="RPEL"/>
    <property type="match status" value="3"/>
</dbReference>
<dbReference type="AlphaFoldDB" id="A0A026W223"/>
<keyword evidence="3" id="KW-0009">Actin-binding</keyword>
<feature type="region of interest" description="Disordered" evidence="5">
    <location>
        <begin position="256"/>
        <end position="286"/>
    </location>
</feature>
<dbReference type="OrthoDB" id="5563016at2759"/>
<feature type="compositionally biased region" description="Polar residues" evidence="5">
    <location>
        <begin position="276"/>
        <end position="286"/>
    </location>
</feature>
<evidence type="ECO:0000256" key="5">
    <source>
        <dbReference type="SAM" id="MobiDB-lite"/>
    </source>
</evidence>
<comment type="similarity">
    <text evidence="1">Belongs to the phosphatase and actin regulator family.</text>
</comment>